<dbReference type="Proteomes" id="UP001603857">
    <property type="component" value="Unassembled WGS sequence"/>
</dbReference>
<sequence>MEQMEDGASKNDDDGEASNSQNAFSGGLLTLLVTLLASEIPAAPHYDTSHSDTSRNLLVGQNPAPVRTLHRSEPSVEGHPSLNFPTSSTLNCGVCSGCHMPTNFRLVRPRTTPYWVRGSALIPFVTPLASDIPATPHYDTSHGDTSRNLLVGQNPSPVRTLRRFQRNGLHKRDKGFDGRGFVSCVVVEQSLRVHLSEGGTWF</sequence>
<protein>
    <submittedName>
        <fullName evidence="2">Uncharacterized protein</fullName>
    </submittedName>
</protein>
<keyword evidence="3" id="KW-1185">Reference proteome</keyword>
<organism evidence="2 3">
    <name type="scientific">Flemingia macrophylla</name>
    <dbReference type="NCBI Taxonomy" id="520843"/>
    <lineage>
        <taxon>Eukaryota</taxon>
        <taxon>Viridiplantae</taxon>
        <taxon>Streptophyta</taxon>
        <taxon>Embryophyta</taxon>
        <taxon>Tracheophyta</taxon>
        <taxon>Spermatophyta</taxon>
        <taxon>Magnoliopsida</taxon>
        <taxon>eudicotyledons</taxon>
        <taxon>Gunneridae</taxon>
        <taxon>Pentapetalae</taxon>
        <taxon>rosids</taxon>
        <taxon>fabids</taxon>
        <taxon>Fabales</taxon>
        <taxon>Fabaceae</taxon>
        <taxon>Papilionoideae</taxon>
        <taxon>50 kb inversion clade</taxon>
        <taxon>NPAAA clade</taxon>
        <taxon>indigoferoid/millettioid clade</taxon>
        <taxon>Phaseoleae</taxon>
        <taxon>Flemingia</taxon>
    </lineage>
</organism>
<gene>
    <name evidence="2" type="ORF">Fmac_015771</name>
</gene>
<feature type="region of interest" description="Disordered" evidence="1">
    <location>
        <begin position="1"/>
        <end position="21"/>
    </location>
</feature>
<dbReference type="EMBL" id="JBGMDY010000005">
    <property type="protein sequence ID" value="KAL2334558.1"/>
    <property type="molecule type" value="Genomic_DNA"/>
</dbReference>
<proteinExistence type="predicted"/>
<reference evidence="2 3" key="1">
    <citation type="submission" date="2024-08" db="EMBL/GenBank/DDBJ databases">
        <title>Insights into the chromosomal genome structure of Flemingia macrophylla.</title>
        <authorList>
            <person name="Ding Y."/>
            <person name="Zhao Y."/>
            <person name="Bi W."/>
            <person name="Wu M."/>
            <person name="Zhao G."/>
            <person name="Gong Y."/>
            <person name="Li W."/>
            <person name="Zhang P."/>
        </authorList>
    </citation>
    <scope>NUCLEOTIDE SEQUENCE [LARGE SCALE GENOMIC DNA]</scope>
    <source>
        <strain evidence="2">DYQJB</strain>
        <tissue evidence="2">Leaf</tissue>
    </source>
</reference>
<evidence type="ECO:0000313" key="3">
    <source>
        <dbReference type="Proteomes" id="UP001603857"/>
    </source>
</evidence>
<evidence type="ECO:0000313" key="2">
    <source>
        <dbReference type="EMBL" id="KAL2334558.1"/>
    </source>
</evidence>
<evidence type="ECO:0000256" key="1">
    <source>
        <dbReference type="SAM" id="MobiDB-lite"/>
    </source>
</evidence>
<comment type="caution">
    <text evidence="2">The sequence shown here is derived from an EMBL/GenBank/DDBJ whole genome shotgun (WGS) entry which is preliminary data.</text>
</comment>
<name>A0ABD1MFH3_9FABA</name>
<dbReference type="AlphaFoldDB" id="A0ABD1MFH3"/>
<accession>A0ABD1MFH3</accession>